<dbReference type="GO" id="GO:0016020">
    <property type="term" value="C:membrane"/>
    <property type="evidence" value="ECO:0007669"/>
    <property type="project" value="UniProtKB-UniRule"/>
</dbReference>
<dbReference type="PROSITE" id="PS51257">
    <property type="entry name" value="PROKAR_LIPOPROTEIN"/>
    <property type="match status" value="1"/>
</dbReference>
<reference evidence="4 5" key="1">
    <citation type="submission" date="2006-10" db="EMBL/GenBank/DDBJ databases">
        <title>Complete sequence of chromosome of Pelobacter propionicus DSM 2379.</title>
        <authorList>
            <consortium name="US DOE Joint Genome Institute"/>
            <person name="Copeland A."/>
            <person name="Lucas S."/>
            <person name="Lapidus A."/>
            <person name="Barry K."/>
            <person name="Detter J.C."/>
            <person name="Glavina del Rio T."/>
            <person name="Hammon N."/>
            <person name="Israni S."/>
            <person name="Dalin E."/>
            <person name="Tice H."/>
            <person name="Pitluck S."/>
            <person name="Saunders E."/>
            <person name="Brettin T."/>
            <person name="Bruce D."/>
            <person name="Han C."/>
            <person name="Tapia R."/>
            <person name="Schmutz J."/>
            <person name="Larimer F."/>
            <person name="Land M."/>
            <person name="Hauser L."/>
            <person name="Kyrpides N."/>
            <person name="Kim E."/>
            <person name="Lovley D."/>
            <person name="Richardson P."/>
        </authorList>
    </citation>
    <scope>NUCLEOTIDE SEQUENCE [LARGE SCALE GENOMIC DNA]</scope>
    <source>
        <strain evidence="5">DSM 2379 / NBRC 103807 / OttBd1</strain>
    </source>
</reference>
<dbReference type="SUPFAM" id="SSF103088">
    <property type="entry name" value="OmpA-like"/>
    <property type="match status" value="1"/>
</dbReference>
<evidence type="ECO:0000313" key="4">
    <source>
        <dbReference type="EMBL" id="ABL00948.1"/>
    </source>
</evidence>
<evidence type="ECO:0000313" key="5">
    <source>
        <dbReference type="Proteomes" id="UP000006732"/>
    </source>
</evidence>
<dbReference type="KEGG" id="ppd:Ppro_3355"/>
<organism evidence="4 5">
    <name type="scientific">Pelobacter propionicus (strain DSM 2379 / NBRC 103807 / OttBd1)</name>
    <dbReference type="NCBI Taxonomy" id="338966"/>
    <lineage>
        <taxon>Bacteria</taxon>
        <taxon>Pseudomonadati</taxon>
        <taxon>Thermodesulfobacteriota</taxon>
        <taxon>Desulfuromonadia</taxon>
        <taxon>Desulfuromonadales</taxon>
        <taxon>Desulfuromonadaceae</taxon>
        <taxon>Pelobacter</taxon>
    </lineage>
</organism>
<evidence type="ECO:0000256" key="2">
    <source>
        <dbReference type="SAM" id="Coils"/>
    </source>
</evidence>
<dbReference type="PROSITE" id="PS51123">
    <property type="entry name" value="OMPA_2"/>
    <property type="match status" value="1"/>
</dbReference>
<evidence type="ECO:0000259" key="3">
    <source>
        <dbReference type="PROSITE" id="PS51123"/>
    </source>
</evidence>
<dbReference type="EMBL" id="CP000482">
    <property type="protein sequence ID" value="ABL00948.1"/>
    <property type="molecule type" value="Genomic_DNA"/>
</dbReference>
<dbReference type="HOGENOM" id="CLU_016890_14_0_7"/>
<dbReference type="PANTHER" id="PTHR30329:SF21">
    <property type="entry name" value="LIPOPROTEIN YIAD-RELATED"/>
    <property type="match status" value="1"/>
</dbReference>
<dbReference type="Gene3D" id="3.30.1330.60">
    <property type="entry name" value="OmpA-like domain"/>
    <property type="match status" value="1"/>
</dbReference>
<dbReference type="STRING" id="338966.Ppro_3355"/>
<dbReference type="InterPro" id="IPR050330">
    <property type="entry name" value="Bact_OuterMem_StrucFunc"/>
</dbReference>
<dbReference type="Pfam" id="PF00691">
    <property type="entry name" value="OmpA"/>
    <property type="match status" value="1"/>
</dbReference>
<dbReference type="CDD" id="cd07185">
    <property type="entry name" value="OmpA_C-like"/>
    <property type="match status" value="1"/>
</dbReference>
<dbReference type="OrthoDB" id="9783110at2"/>
<name>A1AUC7_PELPD</name>
<feature type="coiled-coil region" evidence="2">
    <location>
        <begin position="49"/>
        <end position="118"/>
    </location>
</feature>
<keyword evidence="1" id="KW-0472">Membrane</keyword>
<dbReference type="InterPro" id="IPR036737">
    <property type="entry name" value="OmpA-like_sf"/>
</dbReference>
<evidence type="ECO:0000256" key="1">
    <source>
        <dbReference type="PROSITE-ProRule" id="PRU00473"/>
    </source>
</evidence>
<dbReference type="Proteomes" id="UP000006732">
    <property type="component" value="Chromosome"/>
</dbReference>
<keyword evidence="5" id="KW-1185">Reference proteome</keyword>
<dbReference type="InterPro" id="IPR006665">
    <property type="entry name" value="OmpA-like"/>
</dbReference>
<feature type="domain" description="OmpA-like" evidence="3">
    <location>
        <begin position="142"/>
        <end position="266"/>
    </location>
</feature>
<dbReference type="AlphaFoldDB" id="A1AUC7"/>
<sequence length="266" mass="29360">MLKRIVGLIVAGVATLSLGGCMVAQSTYLKKVEEAEYLSREFADLKRGQEQLTAENSGLKTELADQARQKQALEQLLASKTDTLSQNVNDLRQKIAALEDENRELRKAREEKTSQLGTTYEKLLQNLKSEIAQGQVVISELKGALTVTMEAAILFDSGRVDVKPEGQLILFKLVETLKANRDRAIRVEGHTDNLAPSGALSRLFPSNWELSGARAVNVARYLQRQGVDPSLLSAVACGEYRPVADNATREGRARNRRIEITLVARD</sequence>
<dbReference type="eggNOG" id="COG1360">
    <property type="taxonomic scope" value="Bacteria"/>
</dbReference>
<dbReference type="PANTHER" id="PTHR30329">
    <property type="entry name" value="STATOR ELEMENT OF FLAGELLAR MOTOR COMPLEX"/>
    <property type="match status" value="1"/>
</dbReference>
<protein>
    <submittedName>
        <fullName evidence="4">OmpA/MotB domain protein</fullName>
    </submittedName>
</protein>
<proteinExistence type="predicted"/>
<accession>A1AUC7</accession>
<gene>
    <name evidence="4" type="ordered locus">Ppro_3355</name>
</gene>
<dbReference type="RefSeq" id="WP_011737165.1">
    <property type="nucleotide sequence ID" value="NC_008609.1"/>
</dbReference>
<keyword evidence="2" id="KW-0175">Coiled coil</keyword>